<dbReference type="Pfam" id="PF13560">
    <property type="entry name" value="HTH_31"/>
    <property type="match status" value="1"/>
</dbReference>
<dbReference type="EMBL" id="CP031194">
    <property type="protein sequence ID" value="AXG82682.1"/>
    <property type="molecule type" value="Genomic_DNA"/>
</dbReference>
<organism evidence="2 3">
    <name type="scientific">Streptomyces paludis</name>
    <dbReference type="NCBI Taxonomy" id="2282738"/>
    <lineage>
        <taxon>Bacteria</taxon>
        <taxon>Bacillati</taxon>
        <taxon>Actinomycetota</taxon>
        <taxon>Actinomycetes</taxon>
        <taxon>Kitasatosporales</taxon>
        <taxon>Streptomycetaceae</taxon>
        <taxon>Streptomyces</taxon>
    </lineage>
</organism>
<evidence type="ECO:0000259" key="1">
    <source>
        <dbReference type="PROSITE" id="PS50943"/>
    </source>
</evidence>
<dbReference type="GO" id="GO:0003677">
    <property type="term" value="F:DNA binding"/>
    <property type="evidence" value="ECO:0007669"/>
    <property type="project" value="InterPro"/>
</dbReference>
<dbReference type="Proteomes" id="UP000253868">
    <property type="component" value="Chromosome"/>
</dbReference>
<protein>
    <submittedName>
        <fullName evidence="2">XRE family transcriptional regulator</fullName>
    </submittedName>
</protein>
<dbReference type="CDD" id="cd00093">
    <property type="entry name" value="HTH_XRE"/>
    <property type="match status" value="1"/>
</dbReference>
<evidence type="ECO:0000313" key="3">
    <source>
        <dbReference type="Proteomes" id="UP000253868"/>
    </source>
</evidence>
<gene>
    <name evidence="2" type="ORF">DVK44_17495</name>
</gene>
<dbReference type="OrthoDB" id="4115547at2"/>
<dbReference type="Pfam" id="PF19054">
    <property type="entry name" value="DUF5753"/>
    <property type="match status" value="1"/>
</dbReference>
<sequence>MTAPTVRRRRLGLELKRLRENAKLTLEDVGNQSGLSASKISRIESATRGARTADVERLLGIYGVTDRDSDLAKFLLILARDGGKRGWWQTYDLSPVYADLIGLEADASSVNTFEPLLIPGLLQTAAYARAVIGAMSMTATDEEIAPLVEVRMARQSTLTQPQPLKLRAIIHEAALMARTPDPGVMRDQMQRLLDLAVYPHVGIQVLPLGAELNPGGGGGFTTLGFGQPGLDVVLLEHLDSSLYIEEPTEVERYAEAYERLTASALPFDESLSLIASRKGTSA</sequence>
<evidence type="ECO:0000313" key="2">
    <source>
        <dbReference type="EMBL" id="AXG82682.1"/>
    </source>
</evidence>
<feature type="domain" description="HTH cro/C1-type" evidence="1">
    <location>
        <begin position="15"/>
        <end position="69"/>
    </location>
</feature>
<reference evidence="3" key="1">
    <citation type="submission" date="2018-07" db="EMBL/GenBank/DDBJ databases">
        <authorList>
            <person name="Zhao J."/>
        </authorList>
    </citation>
    <scope>NUCLEOTIDE SEQUENCE [LARGE SCALE GENOMIC DNA]</scope>
    <source>
        <strain evidence="3">GSSD-12</strain>
    </source>
</reference>
<accession>A0A345I158</accession>
<keyword evidence="3" id="KW-1185">Reference proteome</keyword>
<proteinExistence type="predicted"/>
<dbReference type="InterPro" id="IPR001387">
    <property type="entry name" value="Cro/C1-type_HTH"/>
</dbReference>
<dbReference type="SMART" id="SM00530">
    <property type="entry name" value="HTH_XRE"/>
    <property type="match status" value="1"/>
</dbReference>
<dbReference type="AlphaFoldDB" id="A0A345I158"/>
<dbReference type="PROSITE" id="PS50943">
    <property type="entry name" value="HTH_CROC1"/>
    <property type="match status" value="1"/>
</dbReference>
<dbReference type="SUPFAM" id="SSF47413">
    <property type="entry name" value="lambda repressor-like DNA-binding domains"/>
    <property type="match status" value="1"/>
</dbReference>
<name>A0A345I158_9ACTN</name>
<dbReference type="InterPro" id="IPR010982">
    <property type="entry name" value="Lambda_DNA-bd_dom_sf"/>
</dbReference>
<dbReference type="KEGG" id="spad:DVK44_17495"/>
<dbReference type="Gene3D" id="1.10.260.40">
    <property type="entry name" value="lambda repressor-like DNA-binding domains"/>
    <property type="match status" value="1"/>
</dbReference>
<dbReference type="InterPro" id="IPR043917">
    <property type="entry name" value="DUF5753"/>
</dbReference>